<dbReference type="OrthoDB" id="5317164at2"/>
<proteinExistence type="predicted"/>
<dbReference type="InterPro" id="IPR036259">
    <property type="entry name" value="MFS_trans_sf"/>
</dbReference>
<comment type="caution">
    <text evidence="2">The sequence shown here is derived from an EMBL/GenBank/DDBJ whole genome shotgun (WGS) entry which is preliminary data.</text>
</comment>
<dbReference type="SUPFAM" id="SSF103473">
    <property type="entry name" value="MFS general substrate transporter"/>
    <property type="match status" value="1"/>
</dbReference>
<protein>
    <submittedName>
        <fullName evidence="2">CP family cyanate transporter-like MFS transporter</fullName>
    </submittedName>
</protein>
<dbReference type="PANTHER" id="PTHR23523">
    <property type="match status" value="1"/>
</dbReference>
<dbReference type="Proteomes" id="UP000295680">
    <property type="component" value="Unassembled WGS sequence"/>
</dbReference>
<sequence length="417" mass="43011">MDRSESVGVGVVFVLGLNLRPAVTSLGAALGDISARPGMTAAIGAVLVAMPLWASGLGGWLTPWLRSRWGMYRAVTWALILLGLSLTLRVQGGPVLLLVGTALACLAIAVIGTVLPVLVQSSSSRTRAAFTLALGTGSTVGALVTPALVSAFSWQFALAFWALLAAVTVHLWQSAPQSGVVFAARSLSPRRLFSSAVSWHLTVYFGLVSTLTFLVMGWLPGILRDAGISSSDAGFCLALSMAMGLPMMWLVPFLVHRGRFQSLVVTGLVVSNAVGIVGLLVLPATLPWLWSSMLGIGMGGLAMALTTISVRAGGNADVATALSGMVQGLGYVIAGVGALACGLLHSVTGGWRAPLAMALVVLCGQLWCGTRAARPVIVEPAPVAPEPVEAGAGEPAIPLPREPMLPLPVSEEINELS</sequence>
<feature type="transmembrane region" description="Helical" evidence="1">
    <location>
        <begin position="39"/>
        <end position="62"/>
    </location>
</feature>
<dbReference type="Pfam" id="PF07690">
    <property type="entry name" value="MFS_1"/>
    <property type="match status" value="1"/>
</dbReference>
<evidence type="ECO:0000313" key="3">
    <source>
        <dbReference type="Proteomes" id="UP000295680"/>
    </source>
</evidence>
<keyword evidence="1" id="KW-0472">Membrane</keyword>
<feature type="transmembrane region" description="Helical" evidence="1">
    <location>
        <begin position="231"/>
        <end position="251"/>
    </location>
</feature>
<keyword evidence="1" id="KW-0812">Transmembrane</keyword>
<dbReference type="AlphaFoldDB" id="A0A4R2JTW5"/>
<evidence type="ECO:0000256" key="1">
    <source>
        <dbReference type="SAM" id="Phobius"/>
    </source>
</evidence>
<feature type="transmembrane region" description="Helical" evidence="1">
    <location>
        <begin position="322"/>
        <end position="345"/>
    </location>
</feature>
<feature type="transmembrane region" description="Helical" evidence="1">
    <location>
        <begin position="74"/>
        <end position="90"/>
    </location>
</feature>
<dbReference type="PANTHER" id="PTHR23523:SF2">
    <property type="entry name" value="2-NITROIMIDAZOLE TRANSPORTER"/>
    <property type="match status" value="1"/>
</dbReference>
<feature type="transmembrane region" description="Helical" evidence="1">
    <location>
        <begin position="288"/>
        <end position="310"/>
    </location>
</feature>
<feature type="transmembrane region" description="Helical" evidence="1">
    <location>
        <begin position="130"/>
        <end position="148"/>
    </location>
</feature>
<name>A0A4R2JTW5_9PSEU</name>
<evidence type="ECO:0000313" key="2">
    <source>
        <dbReference type="EMBL" id="TCO62452.1"/>
    </source>
</evidence>
<accession>A0A4R2JTW5</accession>
<dbReference type="RefSeq" id="WP_132114224.1">
    <property type="nucleotide sequence ID" value="NZ_SLWS01000002.1"/>
</dbReference>
<feature type="transmembrane region" description="Helical" evidence="1">
    <location>
        <begin position="96"/>
        <end position="118"/>
    </location>
</feature>
<dbReference type="InterPro" id="IPR052524">
    <property type="entry name" value="MFS_Cyanate_Porter"/>
</dbReference>
<keyword evidence="3" id="KW-1185">Reference proteome</keyword>
<dbReference type="GO" id="GO:0022857">
    <property type="term" value="F:transmembrane transporter activity"/>
    <property type="evidence" value="ECO:0007669"/>
    <property type="project" value="InterPro"/>
</dbReference>
<feature type="transmembrane region" description="Helical" evidence="1">
    <location>
        <begin position="154"/>
        <end position="172"/>
    </location>
</feature>
<feature type="transmembrane region" description="Helical" evidence="1">
    <location>
        <begin position="192"/>
        <end position="219"/>
    </location>
</feature>
<gene>
    <name evidence="2" type="ORF">EV192_102590</name>
</gene>
<keyword evidence="1" id="KW-1133">Transmembrane helix</keyword>
<feature type="transmembrane region" description="Helical" evidence="1">
    <location>
        <begin position="263"/>
        <end position="282"/>
    </location>
</feature>
<dbReference type="Gene3D" id="1.20.1250.20">
    <property type="entry name" value="MFS general substrate transporter like domains"/>
    <property type="match status" value="2"/>
</dbReference>
<reference evidence="2 3" key="1">
    <citation type="submission" date="2019-03" db="EMBL/GenBank/DDBJ databases">
        <title>Genomic Encyclopedia of Type Strains, Phase IV (KMG-IV): sequencing the most valuable type-strain genomes for metagenomic binning, comparative biology and taxonomic classification.</title>
        <authorList>
            <person name="Goeker M."/>
        </authorList>
    </citation>
    <scope>NUCLEOTIDE SEQUENCE [LARGE SCALE GENOMIC DNA]</scope>
    <source>
        <strain evidence="2 3">DSM 45934</strain>
    </source>
</reference>
<organism evidence="2 3">
    <name type="scientific">Actinocrispum wychmicini</name>
    <dbReference type="NCBI Taxonomy" id="1213861"/>
    <lineage>
        <taxon>Bacteria</taxon>
        <taxon>Bacillati</taxon>
        <taxon>Actinomycetota</taxon>
        <taxon>Actinomycetes</taxon>
        <taxon>Pseudonocardiales</taxon>
        <taxon>Pseudonocardiaceae</taxon>
        <taxon>Actinocrispum</taxon>
    </lineage>
</organism>
<dbReference type="EMBL" id="SLWS01000002">
    <property type="protein sequence ID" value="TCO62452.1"/>
    <property type="molecule type" value="Genomic_DNA"/>
</dbReference>
<dbReference type="InterPro" id="IPR011701">
    <property type="entry name" value="MFS"/>
</dbReference>